<proteinExistence type="predicted"/>
<feature type="non-terminal residue" evidence="1">
    <location>
        <position position="100"/>
    </location>
</feature>
<protein>
    <submittedName>
        <fullName evidence="1">Glycosyl hydrolase</fullName>
    </submittedName>
</protein>
<feature type="non-terminal residue" evidence="1">
    <location>
        <position position="1"/>
    </location>
</feature>
<keyword evidence="1" id="KW-0378">Hydrolase</keyword>
<sequence>TRWTAEEAERPNFERLFGLPVQPSAAYGWSRLQVPAAEESLMLEGHALGPTVIWLDDLRVVELESGGTYRVRVSTASGAHRLLVRSVSGPDGWGFECSAY</sequence>
<name>A0ABS7CNB9_9BACL</name>
<evidence type="ECO:0000313" key="2">
    <source>
        <dbReference type="Proteomes" id="UP001519887"/>
    </source>
</evidence>
<comment type="caution">
    <text evidence="1">The sequence shown here is derived from an EMBL/GenBank/DDBJ whole genome shotgun (WGS) entry which is preliminary data.</text>
</comment>
<organism evidence="1 2">
    <name type="scientific">Paenibacillus sepulcri</name>
    <dbReference type="NCBI Taxonomy" id="359917"/>
    <lineage>
        <taxon>Bacteria</taxon>
        <taxon>Bacillati</taxon>
        <taxon>Bacillota</taxon>
        <taxon>Bacilli</taxon>
        <taxon>Bacillales</taxon>
        <taxon>Paenibacillaceae</taxon>
        <taxon>Paenibacillus</taxon>
    </lineage>
</organism>
<keyword evidence="2" id="KW-1185">Reference proteome</keyword>
<evidence type="ECO:0000313" key="1">
    <source>
        <dbReference type="EMBL" id="MBW7462408.1"/>
    </source>
</evidence>
<gene>
    <name evidence="1" type="ORF">K0U00_50985</name>
</gene>
<dbReference type="GO" id="GO:0016787">
    <property type="term" value="F:hydrolase activity"/>
    <property type="evidence" value="ECO:0007669"/>
    <property type="project" value="UniProtKB-KW"/>
</dbReference>
<dbReference type="EMBL" id="JAHZIK010003900">
    <property type="protein sequence ID" value="MBW7462408.1"/>
    <property type="molecule type" value="Genomic_DNA"/>
</dbReference>
<reference evidence="1 2" key="1">
    <citation type="submission" date="2021-07" db="EMBL/GenBank/DDBJ databases">
        <title>Paenibacillus radiodurans sp. nov., isolated from the southeastern edge of Tengger Desert.</title>
        <authorList>
            <person name="Zhang G."/>
        </authorList>
    </citation>
    <scope>NUCLEOTIDE SEQUENCE [LARGE SCALE GENOMIC DNA]</scope>
    <source>
        <strain evidence="1 2">CCM 7311</strain>
    </source>
</reference>
<accession>A0ABS7CNB9</accession>
<dbReference type="Proteomes" id="UP001519887">
    <property type="component" value="Unassembled WGS sequence"/>
</dbReference>